<dbReference type="Gene3D" id="3.30.1360.100">
    <property type="entry name" value="General secretion pathway protein M, EpsM"/>
    <property type="match status" value="1"/>
</dbReference>
<dbReference type="NCBIfam" id="TIGR01709">
    <property type="entry name" value="typeII_sec_gspL"/>
    <property type="match status" value="1"/>
</dbReference>
<comment type="function">
    <text evidence="10">Inner membrane component of the type II secretion system required for the energy-dependent secretion of extracellular factors such as proteases and toxins from the periplasm.</text>
</comment>
<evidence type="ECO:0000256" key="3">
    <source>
        <dbReference type="ARBA" id="ARBA00022448"/>
    </source>
</evidence>
<evidence type="ECO:0000256" key="6">
    <source>
        <dbReference type="ARBA" id="ARBA00022692"/>
    </source>
</evidence>
<sequence>MRDCLFLPADTPPGLSADSLLYWQAVDGQGRSLRLAECASVLGTRELALVLPMEQASACLVSLPTQKARWLRQALAYAVEEALAEDVEALHLALGSVQEDGRHPVRIIRRSLLQGWLASLAEAGLRIGAIYLDADLLWASGSELLVDESRVLLASDDGLRLALRRDDWPALQTRLPALRPCTEAAPWAQLLNAQSQAIDLAQGELALAQPASSRAWRPVAAVLVSWLCLQWLFDLGQGLYLQYQGDQYAQASEQLYRELFPEDRRIVRLRAQFDQHLAAAGAQQQEQLLSRLQPLIEPLQAASGVQVQQLDYQAAEGSLALQVQASDFAGLELLRERLQAQGLQVEMGSAGRDEQGVSARLLIGGDA</sequence>
<gene>
    <name evidence="13" type="ORF">CW360_12750</name>
</gene>
<dbReference type="Proteomes" id="UP000242861">
    <property type="component" value="Unassembled WGS sequence"/>
</dbReference>
<feature type="domain" description="GspL cytoplasmic actin-ATPase-like" evidence="11">
    <location>
        <begin position="35"/>
        <end position="179"/>
    </location>
</feature>
<evidence type="ECO:0000256" key="2">
    <source>
        <dbReference type="ARBA" id="ARBA00005318"/>
    </source>
</evidence>
<dbReference type="Gene3D" id="3.30.420.380">
    <property type="match status" value="1"/>
</dbReference>
<dbReference type="InterPro" id="IPR043129">
    <property type="entry name" value="ATPase_NBD"/>
</dbReference>
<comment type="similarity">
    <text evidence="2 10">Belongs to the GSP L family.</text>
</comment>
<feature type="domain" description="GspL periplasmic" evidence="12">
    <location>
        <begin position="214"/>
        <end position="364"/>
    </location>
</feature>
<reference evidence="14" key="1">
    <citation type="submission" date="2017-12" db="EMBL/GenBank/DDBJ databases">
        <authorList>
            <person name="Yu X.-Y."/>
        </authorList>
    </citation>
    <scope>NUCLEOTIDE SEQUENCE [LARGE SCALE GENOMIC DNA]</scope>
    <source>
        <strain evidence="14">ZYSR67-Z</strain>
    </source>
</reference>
<evidence type="ECO:0000256" key="7">
    <source>
        <dbReference type="ARBA" id="ARBA00022927"/>
    </source>
</evidence>
<dbReference type="GO" id="GO:0009276">
    <property type="term" value="C:Gram-negative-bacterium-type cell wall"/>
    <property type="evidence" value="ECO:0007669"/>
    <property type="project" value="InterPro"/>
</dbReference>
<evidence type="ECO:0000256" key="1">
    <source>
        <dbReference type="ARBA" id="ARBA00004377"/>
    </source>
</evidence>
<keyword evidence="7 10" id="KW-0653">Protein transport</keyword>
<dbReference type="InterPro" id="IPR007812">
    <property type="entry name" value="T2SS_protein-GspL"/>
</dbReference>
<evidence type="ECO:0000256" key="4">
    <source>
        <dbReference type="ARBA" id="ARBA00022475"/>
    </source>
</evidence>
<organism evidence="13 14">
    <name type="scientific">Pseudomonas fluvialis</name>
    <dbReference type="NCBI Taxonomy" id="1793966"/>
    <lineage>
        <taxon>Bacteria</taxon>
        <taxon>Pseudomonadati</taxon>
        <taxon>Pseudomonadota</taxon>
        <taxon>Gammaproteobacteria</taxon>
        <taxon>Pseudomonadales</taxon>
        <taxon>Pseudomonadaceae</taxon>
        <taxon>Pseudomonas</taxon>
    </lineage>
</organism>
<comment type="caution">
    <text evidence="13">The sequence shown here is derived from an EMBL/GenBank/DDBJ whole genome shotgun (WGS) entry which is preliminary data.</text>
</comment>
<keyword evidence="6" id="KW-0812">Transmembrane</keyword>
<dbReference type="GO" id="GO:0005886">
    <property type="term" value="C:plasma membrane"/>
    <property type="evidence" value="ECO:0007669"/>
    <property type="project" value="UniProtKB-SubCell"/>
</dbReference>
<evidence type="ECO:0000313" key="14">
    <source>
        <dbReference type="Proteomes" id="UP000242861"/>
    </source>
</evidence>
<evidence type="ECO:0000256" key="9">
    <source>
        <dbReference type="ARBA" id="ARBA00023136"/>
    </source>
</evidence>
<evidence type="ECO:0000259" key="11">
    <source>
        <dbReference type="Pfam" id="PF05134"/>
    </source>
</evidence>
<dbReference type="PIRSF" id="PIRSF015761">
    <property type="entry name" value="Protein_L"/>
    <property type="match status" value="1"/>
</dbReference>
<comment type="subcellular location">
    <subcellularLocation>
        <location evidence="1">Cell inner membrane</location>
        <topology evidence="1">Single-pass membrane protein</topology>
    </subcellularLocation>
</comment>
<dbReference type="GO" id="GO:0015627">
    <property type="term" value="C:type II protein secretion system complex"/>
    <property type="evidence" value="ECO:0007669"/>
    <property type="project" value="InterPro"/>
</dbReference>
<keyword evidence="8" id="KW-1133">Transmembrane helix</keyword>
<dbReference type="InterPro" id="IPR024230">
    <property type="entry name" value="GspL_cyto_dom"/>
</dbReference>
<dbReference type="Pfam" id="PF12693">
    <property type="entry name" value="GspL_C"/>
    <property type="match status" value="1"/>
</dbReference>
<evidence type="ECO:0000313" key="13">
    <source>
        <dbReference type="EMBL" id="PKF70668.1"/>
    </source>
</evidence>
<dbReference type="CDD" id="cd24017">
    <property type="entry name" value="ASKHA_T2SSL_N"/>
    <property type="match status" value="1"/>
</dbReference>
<name>A0A2I0CNE1_9PSED</name>
<keyword evidence="3 10" id="KW-0813">Transport</keyword>
<evidence type="ECO:0000256" key="5">
    <source>
        <dbReference type="ARBA" id="ARBA00022519"/>
    </source>
</evidence>
<dbReference type="InterPro" id="IPR025691">
    <property type="entry name" value="GspL_pp_dom"/>
</dbReference>
<dbReference type="AlphaFoldDB" id="A0A2I0CNE1"/>
<proteinExistence type="inferred from homology"/>
<accession>A0A2I0CNE1</accession>
<dbReference type="RefSeq" id="WP_101193959.1">
    <property type="nucleotide sequence ID" value="NZ_JAYRKZ010000033.1"/>
</dbReference>
<evidence type="ECO:0000256" key="8">
    <source>
        <dbReference type="ARBA" id="ARBA00022989"/>
    </source>
</evidence>
<keyword evidence="4" id="KW-1003">Cell membrane</keyword>
<protein>
    <recommendedName>
        <fullName evidence="10">Type II secretion system protein L</fullName>
        <shortName evidence="10">T2SS protein L</shortName>
    </recommendedName>
</protein>
<keyword evidence="9" id="KW-0472">Membrane</keyword>
<dbReference type="GO" id="GO:0015628">
    <property type="term" value="P:protein secretion by the type II secretion system"/>
    <property type="evidence" value="ECO:0007669"/>
    <property type="project" value="InterPro"/>
</dbReference>
<dbReference type="EMBL" id="PIYS01000023">
    <property type="protein sequence ID" value="PKF70668.1"/>
    <property type="molecule type" value="Genomic_DNA"/>
</dbReference>
<keyword evidence="5" id="KW-0997">Cell inner membrane</keyword>
<evidence type="ECO:0000256" key="10">
    <source>
        <dbReference type="PIRNR" id="PIRNR015761"/>
    </source>
</evidence>
<dbReference type="SUPFAM" id="SSF53067">
    <property type="entry name" value="Actin-like ATPase domain"/>
    <property type="match status" value="1"/>
</dbReference>
<dbReference type="Pfam" id="PF05134">
    <property type="entry name" value="T2SSL"/>
    <property type="match status" value="1"/>
</dbReference>
<evidence type="ECO:0000259" key="12">
    <source>
        <dbReference type="Pfam" id="PF12693"/>
    </source>
</evidence>